<comment type="caution">
    <text evidence="4">The sequence shown here is derived from an EMBL/GenBank/DDBJ whole genome shotgun (WGS) entry which is preliminary data.</text>
</comment>
<keyword evidence="2" id="KW-1133">Transmembrane helix</keyword>
<reference evidence="4" key="1">
    <citation type="journal article" date="2023" name="Mol. Phylogenet. Evol.">
        <title>Genome-scale phylogeny and comparative genomics of the fungal order Sordariales.</title>
        <authorList>
            <person name="Hensen N."/>
            <person name="Bonometti L."/>
            <person name="Westerberg I."/>
            <person name="Brannstrom I.O."/>
            <person name="Guillou S."/>
            <person name="Cros-Aarteil S."/>
            <person name="Calhoun S."/>
            <person name="Haridas S."/>
            <person name="Kuo A."/>
            <person name="Mondo S."/>
            <person name="Pangilinan J."/>
            <person name="Riley R."/>
            <person name="LaButti K."/>
            <person name="Andreopoulos B."/>
            <person name="Lipzen A."/>
            <person name="Chen C."/>
            <person name="Yan M."/>
            <person name="Daum C."/>
            <person name="Ng V."/>
            <person name="Clum A."/>
            <person name="Steindorff A."/>
            <person name="Ohm R.A."/>
            <person name="Martin F."/>
            <person name="Silar P."/>
            <person name="Natvig D.O."/>
            <person name="Lalanne C."/>
            <person name="Gautier V."/>
            <person name="Ament-Velasquez S.L."/>
            <person name="Kruys A."/>
            <person name="Hutchinson M.I."/>
            <person name="Powell A.J."/>
            <person name="Barry K."/>
            <person name="Miller A.N."/>
            <person name="Grigoriev I.V."/>
            <person name="Debuchy R."/>
            <person name="Gladieux P."/>
            <person name="Hiltunen Thoren M."/>
            <person name="Johannesson H."/>
        </authorList>
    </citation>
    <scope>NUCLEOTIDE SEQUENCE</scope>
    <source>
        <strain evidence="4">PSN293</strain>
    </source>
</reference>
<accession>A0AAN7B0N3</accession>
<feature type="transmembrane region" description="Helical" evidence="2">
    <location>
        <begin position="110"/>
        <end position="131"/>
    </location>
</feature>
<dbReference type="GO" id="GO:0006629">
    <property type="term" value="P:lipid metabolic process"/>
    <property type="evidence" value="ECO:0007669"/>
    <property type="project" value="InterPro"/>
</dbReference>
<feature type="transmembrane region" description="Helical" evidence="2">
    <location>
        <begin position="79"/>
        <end position="98"/>
    </location>
</feature>
<gene>
    <name evidence="4" type="ORF">QBC37DRAFT_325909</name>
</gene>
<feature type="domain" description="Fatty acid desaturase" evidence="3">
    <location>
        <begin position="113"/>
        <end position="399"/>
    </location>
</feature>
<reference evidence="4" key="2">
    <citation type="submission" date="2023-05" db="EMBL/GenBank/DDBJ databases">
        <authorList>
            <consortium name="Lawrence Berkeley National Laboratory"/>
            <person name="Steindorff A."/>
            <person name="Hensen N."/>
            <person name="Bonometti L."/>
            <person name="Westerberg I."/>
            <person name="Brannstrom I.O."/>
            <person name="Guillou S."/>
            <person name="Cros-Aarteil S."/>
            <person name="Calhoun S."/>
            <person name="Haridas S."/>
            <person name="Kuo A."/>
            <person name="Mondo S."/>
            <person name="Pangilinan J."/>
            <person name="Riley R."/>
            <person name="Labutti K."/>
            <person name="Andreopoulos B."/>
            <person name="Lipzen A."/>
            <person name="Chen C."/>
            <person name="Yanf M."/>
            <person name="Daum C."/>
            <person name="Ng V."/>
            <person name="Clum A."/>
            <person name="Ohm R."/>
            <person name="Martin F."/>
            <person name="Silar P."/>
            <person name="Natvig D."/>
            <person name="Lalanne C."/>
            <person name="Gautier V."/>
            <person name="Ament-Velasquez S.L."/>
            <person name="Kruys A."/>
            <person name="Hutchinson M.I."/>
            <person name="Powell A.J."/>
            <person name="Barry K."/>
            <person name="Miller A.N."/>
            <person name="Grigoriev I.V."/>
            <person name="Debuchy R."/>
            <person name="Gladieux P."/>
            <person name="Thoren M.H."/>
            <person name="Johannesson H."/>
        </authorList>
    </citation>
    <scope>NUCLEOTIDE SEQUENCE</scope>
    <source>
        <strain evidence="4">PSN293</strain>
    </source>
</reference>
<proteinExistence type="predicted"/>
<dbReference type="Pfam" id="PF00487">
    <property type="entry name" value="FA_desaturase"/>
    <property type="match status" value="1"/>
</dbReference>
<organism evidence="4 5">
    <name type="scientific">Rhypophila decipiens</name>
    <dbReference type="NCBI Taxonomy" id="261697"/>
    <lineage>
        <taxon>Eukaryota</taxon>
        <taxon>Fungi</taxon>
        <taxon>Dikarya</taxon>
        <taxon>Ascomycota</taxon>
        <taxon>Pezizomycotina</taxon>
        <taxon>Sordariomycetes</taxon>
        <taxon>Sordariomycetidae</taxon>
        <taxon>Sordariales</taxon>
        <taxon>Naviculisporaceae</taxon>
        <taxon>Rhypophila</taxon>
    </lineage>
</organism>
<evidence type="ECO:0000259" key="3">
    <source>
        <dbReference type="Pfam" id="PF00487"/>
    </source>
</evidence>
<dbReference type="GO" id="GO:0016491">
    <property type="term" value="F:oxidoreductase activity"/>
    <property type="evidence" value="ECO:0007669"/>
    <property type="project" value="InterPro"/>
</dbReference>
<dbReference type="AlphaFoldDB" id="A0AAN7B0N3"/>
<name>A0AAN7B0N3_9PEZI</name>
<evidence type="ECO:0000313" key="5">
    <source>
        <dbReference type="Proteomes" id="UP001301769"/>
    </source>
</evidence>
<dbReference type="InterPro" id="IPR005804">
    <property type="entry name" value="FA_desaturase_dom"/>
</dbReference>
<feature type="transmembrane region" description="Helical" evidence="2">
    <location>
        <begin position="276"/>
        <end position="295"/>
    </location>
</feature>
<keyword evidence="2" id="KW-0472">Membrane</keyword>
<evidence type="ECO:0000256" key="1">
    <source>
        <dbReference type="SAM" id="MobiDB-lite"/>
    </source>
</evidence>
<feature type="region of interest" description="Disordered" evidence="1">
    <location>
        <begin position="1"/>
        <end position="35"/>
    </location>
</feature>
<evidence type="ECO:0000313" key="4">
    <source>
        <dbReference type="EMBL" id="KAK4208341.1"/>
    </source>
</evidence>
<evidence type="ECO:0000256" key="2">
    <source>
        <dbReference type="SAM" id="Phobius"/>
    </source>
</evidence>
<sequence>MTTQTTSTTASGLSPTTDSRGMEARQSLPPPSRQSTEFTNLVDGYGKPFHVPDSFTVDDLRKAIPKECFERSAIHGLSYAARDLALIVTTFYIFQIYLDVDAIPSPYIRFALWSLYGFLNGLFGTGLWVLAHECGHQSFSTSKVLNDTVGFILHSSLLVPYFSWKISHGKHHKGTAHMERDMVFVPRTRAEHCERFGIPTKKLHEIVEDTPLYAAYYIATRLLFGWPTYLLTNDTGHDCHEGQPEGRGKGKKNGVFTGVNHFNPSSPLFSAKDAKLIFLSDLGILATATVLYTLGSQYVGWWNILKWYFVPYLWVNTWLVTITLLQHTDPSLPHYTSQTWTFVRGAASTIDRDFGFIGRHLFHGIIETHVLHHYVSTIPFYNAYKATEAIKPVMGHHYKADTAGGSVGFVKSLWRNVKWCRWVEPAAEAPEGVSRGVLFYRNQVGLGPVPEKVG</sequence>
<keyword evidence="2" id="KW-0812">Transmembrane</keyword>
<dbReference type="InterPro" id="IPR012171">
    <property type="entry name" value="Fatty_acid_desaturase"/>
</dbReference>
<dbReference type="Proteomes" id="UP001301769">
    <property type="component" value="Unassembled WGS sequence"/>
</dbReference>
<keyword evidence="5" id="KW-1185">Reference proteome</keyword>
<dbReference type="CDD" id="cd03507">
    <property type="entry name" value="Delta12-FADS-like"/>
    <property type="match status" value="1"/>
</dbReference>
<feature type="compositionally biased region" description="Polar residues" evidence="1">
    <location>
        <begin position="10"/>
        <end position="19"/>
    </location>
</feature>
<protein>
    <submittedName>
        <fullName evidence="4">Fatty acid desaturase-domain-containing protein</fullName>
    </submittedName>
</protein>
<dbReference type="EMBL" id="MU858248">
    <property type="protein sequence ID" value="KAK4208341.1"/>
    <property type="molecule type" value="Genomic_DNA"/>
</dbReference>
<dbReference type="PANTHER" id="PTHR32100">
    <property type="entry name" value="OMEGA-6 FATTY ACID DESATURASE, CHLOROPLASTIC"/>
    <property type="match status" value="1"/>
</dbReference>